<keyword evidence="3" id="KW-1185">Reference proteome</keyword>
<dbReference type="AlphaFoldDB" id="A0A4Q7E0H9"/>
<reference evidence="2 3" key="1">
    <citation type="submission" date="2018-11" db="EMBL/GenBank/DDBJ databases">
        <title>Whole genome sequencing of an environmental sample.</title>
        <authorList>
            <person name="Sarangi A.N."/>
            <person name="Singh D."/>
            <person name="Tripathy S."/>
        </authorList>
    </citation>
    <scope>NUCLEOTIDE SEQUENCE [LARGE SCALE GENOMIC DNA]</scope>
    <source>
        <strain evidence="2 3">Lakshadweep</strain>
    </source>
</reference>
<organism evidence="2 3">
    <name type="scientific">Leptolyngbya iicbica LK</name>
    <dbReference type="NCBI Taxonomy" id="2294035"/>
    <lineage>
        <taxon>Bacteria</taxon>
        <taxon>Bacillati</taxon>
        <taxon>Cyanobacteriota</taxon>
        <taxon>Cyanophyceae</taxon>
        <taxon>Leptolyngbyales</taxon>
        <taxon>Leptolyngbyaceae</taxon>
        <taxon>Leptolyngbya group</taxon>
        <taxon>Leptolyngbya</taxon>
        <taxon>Leptolyngbya iicbica</taxon>
    </lineage>
</organism>
<dbReference type="RefSeq" id="WP_063776147.1">
    <property type="nucleotide sequence ID" value="NZ_QVFV01000015.1"/>
</dbReference>
<dbReference type="PANTHER" id="PTHR39517:SF1">
    <property type="entry name" value="LIPID-A-DISACCHARIDE SYNTHASE"/>
    <property type="match status" value="1"/>
</dbReference>
<accession>A0A4Q7E0H9</accession>
<proteinExistence type="predicted"/>
<evidence type="ECO:0008006" key="4">
    <source>
        <dbReference type="Google" id="ProtNLM"/>
    </source>
</evidence>
<protein>
    <recommendedName>
        <fullName evidence="4">Lipid-A-disaccharide synthase</fullName>
    </recommendedName>
</protein>
<dbReference type="InterPro" id="IPR019994">
    <property type="entry name" value="Lipid-A-disac_synthase-rel_put"/>
</dbReference>
<dbReference type="Proteomes" id="UP000292459">
    <property type="component" value="Unassembled WGS sequence"/>
</dbReference>
<dbReference type="EMBL" id="QVFV01000015">
    <property type="protein sequence ID" value="RZM74122.1"/>
    <property type="molecule type" value="Genomic_DNA"/>
</dbReference>
<name>A0A4Q7E0H9_9CYAN</name>
<dbReference type="OrthoDB" id="29253at2"/>
<comment type="caution">
    <text evidence="2">The sequence shown here is derived from an EMBL/GenBank/DDBJ whole genome shotgun (WGS) entry which is preliminary data.</text>
</comment>
<evidence type="ECO:0000313" key="3">
    <source>
        <dbReference type="Proteomes" id="UP000292459"/>
    </source>
</evidence>
<evidence type="ECO:0000313" key="2">
    <source>
        <dbReference type="EMBL" id="RZM74122.1"/>
    </source>
</evidence>
<dbReference type="PANTHER" id="PTHR39517">
    <property type="entry name" value="SLL0192 PROTEIN"/>
    <property type="match status" value="1"/>
</dbReference>
<sequence>MVGRLLCISNGHGEDAIALRILSELRSRHPTVDLAALPLVGEGTSFQKQQIPLIAATKTLPSGGFIYMDSRQLARDLKGGLVQLTLRQLKALKQWAREEGTVLAVGDVIPAAFAWWSGLPYAVIGTAKSAYYLRDEQGPLADLPWYAGWAGSMYLPWERWLMSRDRCRAAIVRDELTRVELQQLGVPQVFAGNPMMDGLAATPQLVALQPENPESLTVALLPGSRSPEAYDNWQIIVTAMDSVLRQFAPRAIQFLGAIAPALDLTPLRSALAAAHWQPDPQHPETQFTQANGRVILTQTAYADCLQAADAAIAMAGTATEQFVGLGKPAFITPGAGPQFNPTFAQLQTRLLGPSVILVPCAADIGSALADVLADRDRLDTIRHNGQRRMGPPGAAAAIAQRLAEQLLQLPEPSTEATVAPTGPESAEV</sequence>
<dbReference type="SUPFAM" id="SSF53756">
    <property type="entry name" value="UDP-Glycosyltransferase/glycogen phosphorylase"/>
    <property type="match status" value="1"/>
</dbReference>
<gene>
    <name evidence="2" type="ORF">DYY88_23835</name>
</gene>
<feature type="region of interest" description="Disordered" evidence="1">
    <location>
        <begin position="409"/>
        <end position="428"/>
    </location>
</feature>
<dbReference type="NCBIfam" id="TIGR03492">
    <property type="entry name" value="lipid-A-disaccharide synthase-related protein"/>
    <property type="match status" value="1"/>
</dbReference>
<evidence type="ECO:0000256" key="1">
    <source>
        <dbReference type="SAM" id="MobiDB-lite"/>
    </source>
</evidence>